<organism evidence="10 11">
    <name type="scientific">Gadus morhua</name>
    <name type="common">Atlantic cod</name>
    <dbReference type="NCBI Taxonomy" id="8049"/>
    <lineage>
        <taxon>Eukaryota</taxon>
        <taxon>Metazoa</taxon>
        <taxon>Chordata</taxon>
        <taxon>Craniata</taxon>
        <taxon>Vertebrata</taxon>
        <taxon>Euteleostomi</taxon>
        <taxon>Actinopterygii</taxon>
        <taxon>Neopterygii</taxon>
        <taxon>Teleostei</taxon>
        <taxon>Neoteleostei</taxon>
        <taxon>Acanthomorphata</taxon>
        <taxon>Zeiogadaria</taxon>
        <taxon>Gadariae</taxon>
        <taxon>Gadiformes</taxon>
        <taxon>Gadoidei</taxon>
        <taxon>Gadidae</taxon>
        <taxon>Gadus</taxon>
    </lineage>
</organism>
<dbReference type="GO" id="GO:0060038">
    <property type="term" value="P:cardiac muscle cell proliferation"/>
    <property type="evidence" value="ECO:0007669"/>
    <property type="project" value="Ensembl"/>
</dbReference>
<dbReference type="InterPro" id="IPR013087">
    <property type="entry name" value="Znf_C2H2_type"/>
</dbReference>
<gene>
    <name evidence="10" type="primary">klf1</name>
</gene>
<dbReference type="GO" id="GO:0008270">
    <property type="term" value="F:zinc ion binding"/>
    <property type="evidence" value="ECO:0007669"/>
    <property type="project" value="UniProtKB-KW"/>
</dbReference>
<evidence type="ECO:0000256" key="6">
    <source>
        <dbReference type="ARBA" id="ARBA00023242"/>
    </source>
</evidence>
<evidence type="ECO:0000313" key="10">
    <source>
        <dbReference type="Ensembl" id="ENSGMOP00000025188.1"/>
    </source>
</evidence>
<dbReference type="Proteomes" id="UP000694546">
    <property type="component" value="Chromosome 3"/>
</dbReference>
<proteinExistence type="predicted"/>
<dbReference type="PROSITE" id="PS50157">
    <property type="entry name" value="ZINC_FINGER_C2H2_2"/>
    <property type="match status" value="3"/>
</dbReference>
<evidence type="ECO:0000256" key="5">
    <source>
        <dbReference type="ARBA" id="ARBA00022833"/>
    </source>
</evidence>
<comment type="subcellular location">
    <subcellularLocation>
        <location evidence="1">Nucleus</location>
    </subcellularLocation>
</comment>
<keyword evidence="2" id="KW-0479">Metal-binding</keyword>
<evidence type="ECO:0000256" key="7">
    <source>
        <dbReference type="PROSITE-ProRule" id="PRU00042"/>
    </source>
</evidence>
<evidence type="ECO:0000313" key="11">
    <source>
        <dbReference type="Proteomes" id="UP000694546"/>
    </source>
</evidence>
<feature type="domain" description="C2H2-type" evidence="9">
    <location>
        <begin position="344"/>
        <end position="373"/>
    </location>
</feature>
<dbReference type="GO" id="GO:0000978">
    <property type="term" value="F:RNA polymerase II cis-regulatory region sequence-specific DNA binding"/>
    <property type="evidence" value="ECO:0007669"/>
    <property type="project" value="Ensembl"/>
</dbReference>
<name>A0A8C5A2N2_GADMO</name>
<keyword evidence="6" id="KW-0539">Nucleus</keyword>
<dbReference type="GO" id="GO:0031100">
    <property type="term" value="P:animal organ regeneration"/>
    <property type="evidence" value="ECO:0007669"/>
    <property type="project" value="Ensembl"/>
</dbReference>
<dbReference type="AlphaFoldDB" id="A0A8C5A2N2"/>
<dbReference type="GO" id="GO:0010725">
    <property type="term" value="P:regulation of primitive erythrocyte differentiation"/>
    <property type="evidence" value="ECO:0007669"/>
    <property type="project" value="Ensembl"/>
</dbReference>
<evidence type="ECO:0000256" key="1">
    <source>
        <dbReference type="ARBA" id="ARBA00004123"/>
    </source>
</evidence>
<dbReference type="PANTHER" id="PTHR23235:SF145">
    <property type="entry name" value="KRUPPEL-LIKE FACTOR 1"/>
    <property type="match status" value="1"/>
</dbReference>
<dbReference type="Ensembl" id="ENSGMOT00000059415.1">
    <property type="protein sequence ID" value="ENSGMOP00000025188.1"/>
    <property type="gene ID" value="ENSGMOG00000029103.1"/>
</dbReference>
<evidence type="ECO:0000256" key="4">
    <source>
        <dbReference type="ARBA" id="ARBA00022771"/>
    </source>
</evidence>
<dbReference type="FunFam" id="3.30.160.60:FF:000018">
    <property type="entry name" value="Krueppel-like factor 15"/>
    <property type="match status" value="1"/>
</dbReference>
<accession>A0A8C5A2N2</accession>
<keyword evidence="4 7" id="KW-0863">Zinc-finger</keyword>
<keyword evidence="11" id="KW-1185">Reference proteome</keyword>
<dbReference type="SMART" id="SM00355">
    <property type="entry name" value="ZnF_C2H2"/>
    <property type="match status" value="3"/>
</dbReference>
<dbReference type="InterPro" id="IPR036236">
    <property type="entry name" value="Znf_C2H2_sf"/>
</dbReference>
<feature type="domain" description="C2H2-type" evidence="9">
    <location>
        <begin position="314"/>
        <end position="343"/>
    </location>
</feature>
<sequence>MAVVQAVLPSFSSFSDCPLPQAEMKLEDLDEDPFTQSDVLSDGASGQQQASCSIKEELLNHDSDASWDIEFLLSEWSNPSPGFSPPLDYSTQPPQPADQSTLYPEGHLFDALSRRDAPPMGGGGGELGPPSLAESSLSAIPELYLRGYGGNDPAGPPSYPAPPHPDPFGLCQGSGGMEGPGEDMGPLGEALAPWDFGPYPSHYPQQQPPPLLATRPYPEGRFLHAPAAPPSYNYPLHHQPPPHLHLQQQHHQHQQHANLYYHYPPQHGQAGGHYSLLQQGIMVRAPLARGSGGGGGVEGRRARRATVKRKPAVHRCEFPGCSKTYTKSSHLKAHMRTHTGEKPYHCSWEGCGWKFARSDELTRHYRKHTGQKPYECGLCQRAFSRSDHLALHMKRHT</sequence>
<dbReference type="Pfam" id="PF00096">
    <property type="entry name" value="zf-C2H2"/>
    <property type="match status" value="3"/>
</dbReference>
<dbReference type="PROSITE" id="PS00028">
    <property type="entry name" value="ZINC_FINGER_C2H2_1"/>
    <property type="match status" value="3"/>
</dbReference>
<evidence type="ECO:0000256" key="8">
    <source>
        <dbReference type="SAM" id="MobiDB-lite"/>
    </source>
</evidence>
<dbReference type="PANTHER" id="PTHR23235">
    <property type="entry name" value="KRUEPPEL-LIKE TRANSCRIPTION FACTOR"/>
    <property type="match status" value="1"/>
</dbReference>
<dbReference type="GO" id="GO:0045214">
    <property type="term" value="P:sarcomere organization"/>
    <property type="evidence" value="ECO:0007669"/>
    <property type="project" value="Ensembl"/>
</dbReference>
<feature type="compositionally biased region" description="Polar residues" evidence="8">
    <location>
        <begin position="34"/>
        <end position="51"/>
    </location>
</feature>
<evidence type="ECO:0000256" key="2">
    <source>
        <dbReference type="ARBA" id="ARBA00022723"/>
    </source>
</evidence>
<dbReference type="GO" id="GO:0055007">
    <property type="term" value="P:cardiac muscle cell differentiation"/>
    <property type="evidence" value="ECO:0007669"/>
    <property type="project" value="Ensembl"/>
</dbReference>
<dbReference type="GO" id="GO:0060319">
    <property type="term" value="P:primitive erythrocyte differentiation"/>
    <property type="evidence" value="ECO:0007669"/>
    <property type="project" value="Ensembl"/>
</dbReference>
<keyword evidence="5" id="KW-0862">Zinc</keyword>
<dbReference type="GO" id="GO:0000785">
    <property type="term" value="C:chromatin"/>
    <property type="evidence" value="ECO:0007669"/>
    <property type="project" value="Ensembl"/>
</dbReference>
<dbReference type="SUPFAM" id="SSF57667">
    <property type="entry name" value="beta-beta-alpha zinc fingers"/>
    <property type="match status" value="2"/>
</dbReference>
<feature type="region of interest" description="Disordered" evidence="8">
    <location>
        <begin position="10"/>
        <end position="51"/>
    </location>
</feature>
<reference evidence="10" key="1">
    <citation type="submission" date="2025-08" db="UniProtKB">
        <authorList>
            <consortium name="Ensembl"/>
        </authorList>
    </citation>
    <scope>IDENTIFICATION</scope>
</reference>
<protein>
    <submittedName>
        <fullName evidence="10">Kruppel like factor 1 (erythroid)</fullName>
    </submittedName>
</protein>
<keyword evidence="3" id="KW-0677">Repeat</keyword>
<dbReference type="GO" id="GO:0000981">
    <property type="term" value="F:DNA-binding transcription factor activity, RNA polymerase II-specific"/>
    <property type="evidence" value="ECO:0007669"/>
    <property type="project" value="Ensembl"/>
</dbReference>
<feature type="domain" description="C2H2-type" evidence="9">
    <location>
        <begin position="374"/>
        <end position="397"/>
    </location>
</feature>
<reference evidence="10" key="2">
    <citation type="submission" date="2025-09" db="UniProtKB">
        <authorList>
            <consortium name="Ensembl"/>
        </authorList>
    </citation>
    <scope>IDENTIFICATION</scope>
</reference>
<dbReference type="GO" id="GO:0043697">
    <property type="term" value="P:cell dedifferentiation"/>
    <property type="evidence" value="ECO:0007669"/>
    <property type="project" value="Ensembl"/>
</dbReference>
<dbReference type="GO" id="GO:0010628">
    <property type="term" value="P:positive regulation of gene expression"/>
    <property type="evidence" value="ECO:0007669"/>
    <property type="project" value="Ensembl"/>
</dbReference>
<dbReference type="GeneTree" id="ENSGT00940000163957"/>
<dbReference type="FunFam" id="3.30.160.60:FF:000707">
    <property type="entry name" value="Putative Krueppel-like factor 1"/>
    <property type="match status" value="1"/>
</dbReference>
<dbReference type="OrthoDB" id="4748970at2759"/>
<evidence type="ECO:0000259" key="9">
    <source>
        <dbReference type="PROSITE" id="PS50157"/>
    </source>
</evidence>
<dbReference type="GO" id="GO:0005634">
    <property type="term" value="C:nucleus"/>
    <property type="evidence" value="ECO:0007669"/>
    <property type="project" value="UniProtKB-SubCell"/>
</dbReference>
<evidence type="ECO:0000256" key="3">
    <source>
        <dbReference type="ARBA" id="ARBA00022737"/>
    </source>
</evidence>
<dbReference type="Gene3D" id="3.30.160.60">
    <property type="entry name" value="Classic Zinc Finger"/>
    <property type="match status" value="3"/>
</dbReference>
<dbReference type="FunFam" id="3.30.160.60:FF:000021">
    <property type="entry name" value="Basic krueppel-like factor 3"/>
    <property type="match status" value="1"/>
</dbReference>